<sequence length="246" mass="26707">MVASFKTNLLDWLKTKVYVKNEIDTKLQNKSDSNHTHTTATVSANGFLSKEDKSKLDGIATEANKTVVDSSLSSSSTNPVQNKVVNSALSGKANSSHSHSISNITNLQSALDSKSKTGHTHDDRYYTETEMNTKLNGKANSSHTHTASQISDLTVSTHTLANGAKLYKYGKIVMCVLFNVAFSGKKAYTWNGLFTNIPSTYQPIGGTNPIYAHSSDIMLSVQGPNIQIYPHKTSGSVFNTLVWITA</sequence>
<evidence type="ECO:0000313" key="2">
    <source>
        <dbReference type="Proteomes" id="UP001302529"/>
    </source>
</evidence>
<keyword evidence="2" id="KW-1185">Reference proteome</keyword>
<gene>
    <name evidence="1" type="ORF">vir080_00063</name>
</gene>
<accession>A0AA87CCH6</accession>
<protein>
    <submittedName>
        <fullName evidence="1">Uncharacterized protein</fullName>
    </submittedName>
</protein>
<dbReference type="GeneID" id="300198793"/>
<organism evidence="1 2">
    <name type="scientific">Caudoviricetes sp. vir080</name>
    <dbReference type="NCBI Taxonomy" id="3068353"/>
    <lineage>
        <taxon>Viruses</taxon>
        <taxon>Duplodnaviria</taxon>
        <taxon>Heunggongvirae</taxon>
        <taxon>Uroviricota</taxon>
        <taxon>Caudoviricetes</taxon>
    </lineage>
</organism>
<dbReference type="EMBL" id="BK063677">
    <property type="protein sequence ID" value="DBA35436.1"/>
    <property type="molecule type" value="Genomic_DNA"/>
</dbReference>
<dbReference type="RefSeq" id="YP_013605399.1">
    <property type="nucleotide sequence ID" value="NC_133305.1"/>
</dbReference>
<reference evidence="1 2" key="1">
    <citation type="journal article" date="2023" name="Nat. Microbiol.">
        <title>A compendium of viruses from methanogenic archaea reveals their diversity and adaptations to the gut environment.</title>
        <authorList>
            <person name="Medvedeva S."/>
            <person name="Borrel G."/>
            <person name="Krupovic M."/>
            <person name="Gribaldo S."/>
        </authorList>
    </citation>
    <scope>NUCLEOTIDE SEQUENCE [LARGE SCALE GENOMIC DNA]</scope>
</reference>
<name>A0AA87CCH6_9CAUD</name>
<dbReference type="Pfam" id="PF12789">
    <property type="entry name" value="PTR"/>
    <property type="match status" value="3"/>
</dbReference>
<evidence type="ECO:0000313" key="1">
    <source>
        <dbReference type="EMBL" id="DBA35436.1"/>
    </source>
</evidence>
<proteinExistence type="predicted"/>
<dbReference type="Proteomes" id="UP001302529">
    <property type="component" value="Segment"/>
</dbReference>